<dbReference type="AlphaFoldDB" id="A0A0F9LLX2"/>
<proteinExistence type="predicted"/>
<reference evidence="1" key="1">
    <citation type="journal article" date="2015" name="Nature">
        <title>Complex archaea that bridge the gap between prokaryotes and eukaryotes.</title>
        <authorList>
            <person name="Spang A."/>
            <person name="Saw J.H."/>
            <person name="Jorgensen S.L."/>
            <person name="Zaremba-Niedzwiedzka K."/>
            <person name="Martijn J."/>
            <person name="Lind A.E."/>
            <person name="van Eijk R."/>
            <person name="Schleper C."/>
            <person name="Guy L."/>
            <person name="Ettema T.J."/>
        </authorList>
    </citation>
    <scope>NUCLEOTIDE SEQUENCE</scope>
</reference>
<comment type="caution">
    <text evidence="1">The sequence shown here is derived from an EMBL/GenBank/DDBJ whole genome shotgun (WGS) entry which is preliminary data.</text>
</comment>
<evidence type="ECO:0000313" key="1">
    <source>
        <dbReference type="EMBL" id="KKM96069.1"/>
    </source>
</evidence>
<dbReference type="EMBL" id="LAZR01005927">
    <property type="protein sequence ID" value="KKM96069.1"/>
    <property type="molecule type" value="Genomic_DNA"/>
</dbReference>
<gene>
    <name evidence="1" type="ORF">LCGC14_1181710</name>
</gene>
<accession>A0A0F9LLX2</accession>
<organism evidence="1">
    <name type="scientific">marine sediment metagenome</name>
    <dbReference type="NCBI Taxonomy" id="412755"/>
    <lineage>
        <taxon>unclassified sequences</taxon>
        <taxon>metagenomes</taxon>
        <taxon>ecological metagenomes</taxon>
    </lineage>
</organism>
<name>A0A0F9LLX2_9ZZZZ</name>
<sequence>MTLELIDDGTLDTVFKCDVCNTQERVTINAYLDSDWLSGDEPFADDRIRWSRELVEQEHACEQGEN</sequence>
<protein>
    <submittedName>
        <fullName evidence="1">Uncharacterized protein</fullName>
    </submittedName>
</protein>